<evidence type="ECO:0000313" key="3">
    <source>
        <dbReference type="Proteomes" id="UP000730481"/>
    </source>
</evidence>
<keyword evidence="1" id="KW-1133">Transmembrane helix</keyword>
<sequence length="309" mass="34666">MAYPSGREHYYEPLPLRASNDRYHPLYFSQRPRNNRPKPFDLGPYSNFDEVVSPASPITPLGASYARVLGEIDAIMKQNEKRLEERDRQRAAWLNIPGMERPSVNILEPPFRADAASSSSGWVVLPSDGGSSSAYSSSSASYSSPMSEHLTPIQVRNSDLCPPTPRALRYLDVELTGLLSPPSSGTTLSSVYSYSGTSEYDSPVLDMRPSECVPLLLHTPRSPRADLAGRVDVWRPIPRHPYRYGSYSHNRYDDSAIEEGNRHEENTGETWGDVWLDFLYLNGLFVAFILVLFVWACVVPLVFRAFSQA</sequence>
<comment type="caution">
    <text evidence="2">The sequence shown here is derived from an EMBL/GenBank/DDBJ whole genome shotgun (WGS) entry which is preliminary data.</text>
</comment>
<keyword evidence="3" id="KW-1185">Reference proteome</keyword>
<feature type="transmembrane region" description="Helical" evidence="1">
    <location>
        <begin position="279"/>
        <end position="303"/>
    </location>
</feature>
<dbReference type="EMBL" id="PVQB02000019">
    <property type="protein sequence ID" value="KAF4345676.1"/>
    <property type="molecule type" value="Genomic_DNA"/>
</dbReference>
<evidence type="ECO:0000313" key="2">
    <source>
        <dbReference type="EMBL" id="KAF4345676.1"/>
    </source>
</evidence>
<reference evidence="2" key="1">
    <citation type="journal article" date="2017" name="Mycologia">
        <title>Fusarium algeriense, sp. nov., a novel toxigenic crown rot pathogen of durum wheat from Algeria is nested in the Fusarium burgessii species complex.</title>
        <authorList>
            <person name="Laraba I."/>
            <person name="Keddad A."/>
            <person name="Boureghda H."/>
            <person name="Abdallah N."/>
            <person name="Vaughan M.M."/>
            <person name="Proctor R.H."/>
            <person name="Busman M."/>
            <person name="O'Donnell K."/>
        </authorList>
    </citation>
    <scope>NUCLEOTIDE SEQUENCE</scope>
    <source>
        <strain evidence="2">NRRL 25174</strain>
    </source>
</reference>
<keyword evidence="1" id="KW-0472">Membrane</keyword>
<evidence type="ECO:0000256" key="1">
    <source>
        <dbReference type="SAM" id="Phobius"/>
    </source>
</evidence>
<keyword evidence="1" id="KW-0812">Transmembrane</keyword>
<accession>A0A9P5AW22</accession>
<proteinExistence type="predicted"/>
<dbReference type="AlphaFoldDB" id="A0A9P5AW22"/>
<protein>
    <submittedName>
        <fullName evidence="2">Uncharacterized protein</fullName>
    </submittedName>
</protein>
<dbReference type="Proteomes" id="UP000730481">
    <property type="component" value="Unassembled WGS sequence"/>
</dbReference>
<reference evidence="2" key="2">
    <citation type="submission" date="2020-02" db="EMBL/GenBank/DDBJ databases">
        <title>Identification and distribution of gene clusters putatively required for synthesis of sphingolipid metabolism inhibitors in phylogenetically diverse species of the filamentous fungus Fusarium.</title>
        <authorList>
            <person name="Kim H.-S."/>
            <person name="Busman M."/>
            <person name="Brown D.W."/>
            <person name="Divon H."/>
            <person name="Uhlig S."/>
            <person name="Proctor R.H."/>
        </authorList>
    </citation>
    <scope>NUCLEOTIDE SEQUENCE</scope>
    <source>
        <strain evidence="2">NRRL 25174</strain>
    </source>
</reference>
<organism evidence="2 3">
    <name type="scientific">Fusarium beomiforme</name>
    <dbReference type="NCBI Taxonomy" id="44412"/>
    <lineage>
        <taxon>Eukaryota</taxon>
        <taxon>Fungi</taxon>
        <taxon>Dikarya</taxon>
        <taxon>Ascomycota</taxon>
        <taxon>Pezizomycotina</taxon>
        <taxon>Sordariomycetes</taxon>
        <taxon>Hypocreomycetidae</taxon>
        <taxon>Hypocreales</taxon>
        <taxon>Nectriaceae</taxon>
        <taxon>Fusarium</taxon>
        <taxon>Fusarium burgessii species complex</taxon>
    </lineage>
</organism>
<gene>
    <name evidence="2" type="ORF">FBEOM_333</name>
</gene>
<name>A0A9P5AW22_9HYPO</name>
<dbReference type="OrthoDB" id="5040980at2759"/>